<keyword evidence="2" id="KW-1185">Reference proteome</keyword>
<reference evidence="1" key="1">
    <citation type="submission" date="2013-04" db="EMBL/GenBank/DDBJ databases">
        <authorList>
            <person name="Harkins D.M."/>
            <person name="Durkin A.S."/>
            <person name="Selengut J.D."/>
            <person name="Sanka R."/>
            <person name="DePew J."/>
            <person name="Purushe J."/>
            <person name="Ahmed A."/>
            <person name="van der Linden H."/>
            <person name="Goris M.G.A."/>
            <person name="Hartskeerl R.A."/>
            <person name="Vinetz J.M."/>
            <person name="Sutton G.G."/>
            <person name="Nelson W.C."/>
            <person name="Fouts D.E."/>
        </authorList>
    </citation>
    <scope>NUCLEOTIDE SEQUENCE [LARGE SCALE GENOMIC DNA]</scope>
    <source>
        <strain evidence="1">BUT 6</strain>
    </source>
</reference>
<dbReference type="Proteomes" id="UP000014540">
    <property type="component" value="Unassembled WGS sequence"/>
</dbReference>
<accession>S3VC72</accession>
<dbReference type="EMBL" id="AKWZ02000010">
    <property type="protein sequence ID" value="EPG74040.1"/>
    <property type="molecule type" value="Genomic_DNA"/>
</dbReference>
<protein>
    <submittedName>
        <fullName evidence="1">Uncharacterized protein</fullName>
    </submittedName>
</protein>
<gene>
    <name evidence="1" type="ORF">LEP1GSC058_3114</name>
</gene>
<comment type="caution">
    <text evidence="1">The sequence shown here is derived from an EMBL/GenBank/DDBJ whole genome shotgun (WGS) entry which is preliminary data.</text>
</comment>
<evidence type="ECO:0000313" key="1">
    <source>
        <dbReference type="EMBL" id="EPG74040.1"/>
    </source>
</evidence>
<sequence>MLLSSDRRLSRKLTNLLTVHEKEKPEELSSGFSYLYGIFIKEKR</sequence>
<dbReference type="AlphaFoldDB" id="S3VC72"/>
<name>S3VC72_9LEPT</name>
<evidence type="ECO:0000313" key="2">
    <source>
        <dbReference type="Proteomes" id="UP000014540"/>
    </source>
</evidence>
<organism evidence="1 2">
    <name type="scientific">Leptospira fainei serovar Hurstbridge str. BUT 6</name>
    <dbReference type="NCBI Taxonomy" id="1193011"/>
    <lineage>
        <taxon>Bacteria</taxon>
        <taxon>Pseudomonadati</taxon>
        <taxon>Spirochaetota</taxon>
        <taxon>Spirochaetia</taxon>
        <taxon>Leptospirales</taxon>
        <taxon>Leptospiraceae</taxon>
        <taxon>Leptospira</taxon>
    </lineage>
</organism>
<proteinExistence type="predicted"/>